<accession>A0A1Y4L9D0</accession>
<dbReference type="HAMAP" id="MF_00376">
    <property type="entry name" value="Dephospho_CoA_kinase"/>
    <property type="match status" value="1"/>
</dbReference>
<comment type="function">
    <text evidence="3">Catalyzes the phosphorylation of the 3'-hydroxyl group of dephosphocoenzyme A to form coenzyme A.</text>
</comment>
<evidence type="ECO:0000256" key="1">
    <source>
        <dbReference type="ARBA" id="ARBA00022741"/>
    </source>
</evidence>
<keyword evidence="1 3" id="KW-0547">Nucleotide-binding</keyword>
<dbReference type="UniPathway" id="UPA00241">
    <property type="reaction ID" value="UER00356"/>
</dbReference>
<dbReference type="GO" id="GO:0005524">
    <property type="term" value="F:ATP binding"/>
    <property type="evidence" value="ECO:0007669"/>
    <property type="project" value="UniProtKB-UniRule"/>
</dbReference>
<evidence type="ECO:0000256" key="2">
    <source>
        <dbReference type="ARBA" id="ARBA00022840"/>
    </source>
</evidence>
<evidence type="ECO:0000313" key="5">
    <source>
        <dbReference type="EMBL" id="OUP53333.1"/>
    </source>
</evidence>
<dbReference type="Gene3D" id="3.40.50.300">
    <property type="entry name" value="P-loop containing nucleotide triphosphate hydrolases"/>
    <property type="match status" value="1"/>
</dbReference>
<dbReference type="CDD" id="cd02022">
    <property type="entry name" value="DPCK"/>
    <property type="match status" value="1"/>
</dbReference>
<reference evidence="6" key="1">
    <citation type="submission" date="2017-04" db="EMBL/GenBank/DDBJ databases">
        <title>Function of individual gut microbiota members based on whole genome sequencing of pure cultures obtained from chicken caecum.</title>
        <authorList>
            <person name="Medvecky M."/>
            <person name="Cejkova D."/>
            <person name="Polansky O."/>
            <person name="Karasova D."/>
            <person name="Kubasova T."/>
            <person name="Cizek A."/>
            <person name="Rychlik I."/>
        </authorList>
    </citation>
    <scope>NUCLEOTIDE SEQUENCE [LARGE SCALE GENOMIC DNA]</scope>
    <source>
        <strain evidence="6">An180</strain>
    </source>
</reference>
<keyword evidence="3 5" id="KW-0418">Kinase</keyword>
<feature type="binding site" evidence="3">
    <location>
        <begin position="11"/>
        <end position="16"/>
    </location>
    <ligand>
        <name>ATP</name>
        <dbReference type="ChEBI" id="CHEBI:30616"/>
    </ligand>
</feature>
<dbReference type="RefSeq" id="WP_087371404.1">
    <property type="nucleotide sequence ID" value="NZ_NFKK01000004.1"/>
</dbReference>
<proteinExistence type="inferred from homology"/>
<dbReference type="PANTHER" id="PTHR10695">
    <property type="entry name" value="DEPHOSPHO-COA KINASE-RELATED"/>
    <property type="match status" value="1"/>
</dbReference>
<dbReference type="InterPro" id="IPR001977">
    <property type="entry name" value="Depp_CoAkinase"/>
</dbReference>
<comment type="caution">
    <text evidence="5">The sequence shown here is derived from an EMBL/GenBank/DDBJ whole genome shotgun (WGS) entry which is preliminary data.</text>
</comment>
<dbReference type="Proteomes" id="UP000195897">
    <property type="component" value="Unassembled WGS sequence"/>
</dbReference>
<comment type="similarity">
    <text evidence="3">Belongs to the CoaE family.</text>
</comment>
<comment type="subcellular location">
    <subcellularLocation>
        <location evidence="3">Cytoplasm</location>
    </subcellularLocation>
</comment>
<dbReference type="PANTHER" id="PTHR10695:SF46">
    <property type="entry name" value="BIFUNCTIONAL COENZYME A SYNTHASE-RELATED"/>
    <property type="match status" value="1"/>
</dbReference>
<dbReference type="Pfam" id="PF01121">
    <property type="entry name" value="CoaE"/>
    <property type="match status" value="1"/>
</dbReference>
<dbReference type="AlphaFoldDB" id="A0A1Y4L9D0"/>
<dbReference type="GO" id="GO:0015937">
    <property type="term" value="P:coenzyme A biosynthetic process"/>
    <property type="evidence" value="ECO:0007669"/>
    <property type="project" value="UniProtKB-UniRule"/>
</dbReference>
<dbReference type="GO" id="GO:0005737">
    <property type="term" value="C:cytoplasm"/>
    <property type="evidence" value="ECO:0007669"/>
    <property type="project" value="UniProtKB-SubCell"/>
</dbReference>
<dbReference type="PROSITE" id="PS51219">
    <property type="entry name" value="DPCK"/>
    <property type="match status" value="1"/>
</dbReference>
<evidence type="ECO:0000313" key="6">
    <source>
        <dbReference type="Proteomes" id="UP000195897"/>
    </source>
</evidence>
<dbReference type="EMBL" id="NFKK01000004">
    <property type="protein sequence ID" value="OUP53333.1"/>
    <property type="molecule type" value="Genomic_DNA"/>
</dbReference>
<protein>
    <recommendedName>
        <fullName evidence="3 4">Dephospho-CoA kinase</fullName>
        <ecNumber evidence="3 4">2.7.1.24</ecNumber>
    </recommendedName>
    <alternativeName>
        <fullName evidence="3">Dephosphocoenzyme A kinase</fullName>
    </alternativeName>
</protein>
<dbReference type="SUPFAM" id="SSF52540">
    <property type="entry name" value="P-loop containing nucleoside triphosphate hydrolases"/>
    <property type="match status" value="1"/>
</dbReference>
<comment type="catalytic activity">
    <reaction evidence="3">
        <text>3'-dephospho-CoA + ATP = ADP + CoA + H(+)</text>
        <dbReference type="Rhea" id="RHEA:18245"/>
        <dbReference type="ChEBI" id="CHEBI:15378"/>
        <dbReference type="ChEBI" id="CHEBI:30616"/>
        <dbReference type="ChEBI" id="CHEBI:57287"/>
        <dbReference type="ChEBI" id="CHEBI:57328"/>
        <dbReference type="ChEBI" id="CHEBI:456216"/>
        <dbReference type="EC" id="2.7.1.24"/>
    </reaction>
</comment>
<evidence type="ECO:0000256" key="4">
    <source>
        <dbReference type="NCBIfam" id="TIGR00152"/>
    </source>
</evidence>
<organism evidence="5 6">
    <name type="scientific">Butyricicoccus pullicaecorum</name>
    <dbReference type="NCBI Taxonomy" id="501571"/>
    <lineage>
        <taxon>Bacteria</taxon>
        <taxon>Bacillati</taxon>
        <taxon>Bacillota</taxon>
        <taxon>Clostridia</taxon>
        <taxon>Eubacteriales</taxon>
        <taxon>Butyricicoccaceae</taxon>
        <taxon>Butyricicoccus</taxon>
    </lineage>
</organism>
<keyword evidence="3" id="KW-0963">Cytoplasm</keyword>
<sequence length="195" mass="21191">MKIYGLTGGSGAGKSAAAALLVQNGFGWVDADAVYRGLCVPGSALLDALHLAFGDILTPEGALDRPKLASVVFSDPARLGQLNDITRPHIWQASQQEFHKLAEQGIDRILYDAPTLFQTGFDRSCDAVIGVVASRETRIQRIMQRDGLSETAAAARIDAQPDEAFYREKCDFVLENNGSLEELQKQVEILCGQLR</sequence>
<keyword evidence="2 3" id="KW-0067">ATP-binding</keyword>
<keyword evidence="3" id="KW-0808">Transferase</keyword>
<dbReference type="NCBIfam" id="TIGR00152">
    <property type="entry name" value="dephospho-CoA kinase"/>
    <property type="match status" value="1"/>
</dbReference>
<evidence type="ECO:0000256" key="3">
    <source>
        <dbReference type="HAMAP-Rule" id="MF_00376"/>
    </source>
</evidence>
<gene>
    <name evidence="3" type="primary">coaE</name>
    <name evidence="5" type="ORF">B5F17_04840</name>
</gene>
<keyword evidence="3" id="KW-0173">Coenzyme A biosynthesis</keyword>
<name>A0A1Y4L9D0_9FIRM</name>
<dbReference type="InterPro" id="IPR027417">
    <property type="entry name" value="P-loop_NTPase"/>
</dbReference>
<comment type="pathway">
    <text evidence="3">Cofactor biosynthesis; coenzyme A biosynthesis; CoA from (R)-pantothenate: step 5/5.</text>
</comment>
<dbReference type="EC" id="2.7.1.24" evidence="3 4"/>
<dbReference type="GO" id="GO:0004140">
    <property type="term" value="F:dephospho-CoA kinase activity"/>
    <property type="evidence" value="ECO:0007669"/>
    <property type="project" value="UniProtKB-UniRule"/>
</dbReference>